<dbReference type="AlphaFoldDB" id="A0A3A4KST2"/>
<dbReference type="PANTHER" id="PTHR43162:SF1">
    <property type="entry name" value="PRESTALK A DIFFERENTIATION PROTEIN A"/>
    <property type="match status" value="1"/>
</dbReference>
<comment type="caution">
    <text evidence="2">The sequence shown here is derived from an EMBL/GenBank/DDBJ whole genome shotgun (WGS) entry which is preliminary data.</text>
</comment>
<dbReference type="Pfam" id="PF13460">
    <property type="entry name" value="NAD_binding_10"/>
    <property type="match status" value="1"/>
</dbReference>
<dbReference type="InterPro" id="IPR051604">
    <property type="entry name" value="Ergot_Alk_Oxidoreductase"/>
</dbReference>
<dbReference type="Proteomes" id="UP000266677">
    <property type="component" value="Unassembled WGS sequence"/>
</dbReference>
<dbReference type="InterPro" id="IPR016040">
    <property type="entry name" value="NAD(P)-bd_dom"/>
</dbReference>
<name>A0A3A4KST2_9NOCA</name>
<evidence type="ECO:0000313" key="2">
    <source>
        <dbReference type="EMBL" id="RJO79376.1"/>
    </source>
</evidence>
<organism evidence="2 3">
    <name type="scientific">Nocardia panacis</name>
    <dbReference type="NCBI Taxonomy" id="2340916"/>
    <lineage>
        <taxon>Bacteria</taxon>
        <taxon>Bacillati</taxon>
        <taxon>Actinomycetota</taxon>
        <taxon>Actinomycetes</taxon>
        <taxon>Mycobacteriales</taxon>
        <taxon>Nocardiaceae</taxon>
        <taxon>Nocardia</taxon>
    </lineage>
</organism>
<dbReference type="InterPro" id="IPR036291">
    <property type="entry name" value="NAD(P)-bd_dom_sf"/>
</dbReference>
<reference evidence="2 3" key="1">
    <citation type="submission" date="2018-09" db="EMBL/GenBank/DDBJ databases">
        <title>YIM PH21274 draft genome.</title>
        <authorList>
            <person name="Miao C."/>
        </authorList>
    </citation>
    <scope>NUCLEOTIDE SEQUENCE [LARGE SCALE GENOMIC DNA]</scope>
    <source>
        <strain evidence="2 3">YIM PH 21724</strain>
    </source>
</reference>
<dbReference type="OrthoDB" id="3510772at2"/>
<dbReference type="Gene3D" id="3.90.25.10">
    <property type="entry name" value="UDP-galactose 4-epimerase, domain 1"/>
    <property type="match status" value="1"/>
</dbReference>
<accession>A0A3A4KST2</accession>
<keyword evidence="3" id="KW-1185">Reference proteome</keyword>
<sequence>MVRRVPARLAEGMTILVLGSTGKTGRRVVERLRESGEKVLAASRSGEVHFDWSDPDTWTAPLEQADAVYLVAPEDPAPVADFVARASRIRRFVVLSGRGIEQVSDRFGLAMTAAEVAVRESDAEWTILRASNFNQNFDEYVWHEELLAGRFALPIGAAGEAFVDVNDVAAVAAALLTRDGHAGQIYEISGPRTMTFPGAVADIAAASGREIAYVELTPDAYRAELLAAGWPQAAAEEVIVMFELLRTGRNAPPTDTVERVLGRPATDFADYVERVWRAR</sequence>
<evidence type="ECO:0000313" key="3">
    <source>
        <dbReference type="Proteomes" id="UP000266677"/>
    </source>
</evidence>
<dbReference type="PANTHER" id="PTHR43162">
    <property type="match status" value="1"/>
</dbReference>
<dbReference type="SUPFAM" id="SSF51735">
    <property type="entry name" value="NAD(P)-binding Rossmann-fold domains"/>
    <property type="match status" value="1"/>
</dbReference>
<protein>
    <submittedName>
        <fullName evidence="2">NAD-dependent epimerase/dehydratase family protein</fullName>
    </submittedName>
</protein>
<gene>
    <name evidence="2" type="ORF">D5S18_03385</name>
</gene>
<dbReference type="Gene3D" id="3.40.50.720">
    <property type="entry name" value="NAD(P)-binding Rossmann-like Domain"/>
    <property type="match status" value="1"/>
</dbReference>
<dbReference type="EMBL" id="QZFU01000010">
    <property type="protein sequence ID" value="RJO79376.1"/>
    <property type="molecule type" value="Genomic_DNA"/>
</dbReference>
<evidence type="ECO:0000259" key="1">
    <source>
        <dbReference type="Pfam" id="PF13460"/>
    </source>
</evidence>
<feature type="domain" description="NAD(P)-binding" evidence="1">
    <location>
        <begin position="19"/>
        <end position="177"/>
    </location>
</feature>
<proteinExistence type="predicted"/>